<accession>A0A3M0KH19</accession>
<sequence length="119" mass="12999">MATDLFIGINPAGLLKDFPCSYLVINPKLLRTEELEKYWKPSSSEGFVVGLISCHLSQKASNPVVSAWSGEENKLFHDTICLILRLVAFGLMSNAWRHGGQGAGAMKASSMETETNDPI</sequence>
<keyword evidence="2" id="KW-1185">Reference proteome</keyword>
<proteinExistence type="predicted"/>
<comment type="caution">
    <text evidence="1">The sequence shown here is derived from an EMBL/GenBank/DDBJ whole genome shotgun (WGS) entry which is preliminary data.</text>
</comment>
<dbReference type="Proteomes" id="UP000269221">
    <property type="component" value="Unassembled WGS sequence"/>
</dbReference>
<organism evidence="1 2">
    <name type="scientific">Hirundo rustica rustica</name>
    <dbReference type="NCBI Taxonomy" id="333673"/>
    <lineage>
        <taxon>Eukaryota</taxon>
        <taxon>Metazoa</taxon>
        <taxon>Chordata</taxon>
        <taxon>Craniata</taxon>
        <taxon>Vertebrata</taxon>
        <taxon>Euteleostomi</taxon>
        <taxon>Archelosauria</taxon>
        <taxon>Archosauria</taxon>
        <taxon>Dinosauria</taxon>
        <taxon>Saurischia</taxon>
        <taxon>Theropoda</taxon>
        <taxon>Coelurosauria</taxon>
        <taxon>Aves</taxon>
        <taxon>Neognathae</taxon>
        <taxon>Neoaves</taxon>
        <taxon>Telluraves</taxon>
        <taxon>Australaves</taxon>
        <taxon>Passeriformes</taxon>
        <taxon>Sylvioidea</taxon>
        <taxon>Hirundinidae</taxon>
        <taxon>Hirundo</taxon>
    </lineage>
</organism>
<name>A0A3M0KH19_HIRRU</name>
<protein>
    <submittedName>
        <fullName evidence="1">Uncharacterized protein</fullName>
    </submittedName>
</protein>
<gene>
    <name evidence="1" type="ORF">DUI87_10068</name>
</gene>
<dbReference type="EMBL" id="QRBI01000106">
    <property type="protein sequence ID" value="RMC12548.1"/>
    <property type="molecule type" value="Genomic_DNA"/>
</dbReference>
<evidence type="ECO:0000313" key="2">
    <source>
        <dbReference type="Proteomes" id="UP000269221"/>
    </source>
</evidence>
<reference evidence="1 2" key="1">
    <citation type="submission" date="2018-07" db="EMBL/GenBank/DDBJ databases">
        <title>A high quality draft genome assembly of the barn swallow (H. rustica rustica).</title>
        <authorList>
            <person name="Formenti G."/>
            <person name="Chiara M."/>
            <person name="Poveda L."/>
            <person name="Francoijs K.-J."/>
            <person name="Bonisoli-Alquati A."/>
            <person name="Canova L."/>
            <person name="Gianfranceschi L."/>
            <person name="Horner D.S."/>
            <person name="Saino N."/>
        </authorList>
    </citation>
    <scope>NUCLEOTIDE SEQUENCE [LARGE SCALE GENOMIC DNA]</scope>
    <source>
        <strain evidence="1">Chelidonia</strain>
        <tissue evidence="1">Blood</tissue>
    </source>
</reference>
<evidence type="ECO:0000313" key="1">
    <source>
        <dbReference type="EMBL" id="RMC12548.1"/>
    </source>
</evidence>
<dbReference type="AlphaFoldDB" id="A0A3M0KH19"/>